<dbReference type="WBParaSite" id="L893_g32330.t1">
    <property type="protein sequence ID" value="L893_g32330.t1"/>
    <property type="gene ID" value="L893_g32330"/>
</dbReference>
<evidence type="ECO:0000313" key="2">
    <source>
        <dbReference type="Proteomes" id="UP000095287"/>
    </source>
</evidence>
<keyword evidence="1" id="KW-0812">Transmembrane</keyword>
<keyword evidence="1" id="KW-1133">Transmembrane helix</keyword>
<organism evidence="2 3">
    <name type="scientific">Steinernema glaseri</name>
    <dbReference type="NCBI Taxonomy" id="37863"/>
    <lineage>
        <taxon>Eukaryota</taxon>
        <taxon>Metazoa</taxon>
        <taxon>Ecdysozoa</taxon>
        <taxon>Nematoda</taxon>
        <taxon>Chromadorea</taxon>
        <taxon>Rhabditida</taxon>
        <taxon>Tylenchina</taxon>
        <taxon>Panagrolaimomorpha</taxon>
        <taxon>Strongyloidoidea</taxon>
        <taxon>Steinernematidae</taxon>
        <taxon>Steinernema</taxon>
    </lineage>
</organism>
<feature type="transmembrane region" description="Helical" evidence="1">
    <location>
        <begin position="25"/>
        <end position="42"/>
    </location>
</feature>
<proteinExistence type="predicted"/>
<evidence type="ECO:0000313" key="3">
    <source>
        <dbReference type="WBParaSite" id="L893_g32330.t1"/>
    </source>
</evidence>
<sequence>GIGNPGAVVAHVTGKKKPPPSSQQIRGFTVLLLTILVVCLSYI</sequence>
<protein>
    <submittedName>
        <fullName evidence="3">Transporter</fullName>
    </submittedName>
</protein>
<dbReference type="Proteomes" id="UP000095287">
    <property type="component" value="Unplaced"/>
</dbReference>
<keyword evidence="1" id="KW-0472">Membrane</keyword>
<reference evidence="3" key="1">
    <citation type="submission" date="2016-11" db="UniProtKB">
        <authorList>
            <consortium name="WormBaseParasite"/>
        </authorList>
    </citation>
    <scope>IDENTIFICATION</scope>
</reference>
<accession>A0A1I8A2U9</accession>
<name>A0A1I8A2U9_9BILA</name>
<evidence type="ECO:0000256" key="1">
    <source>
        <dbReference type="SAM" id="Phobius"/>
    </source>
</evidence>
<dbReference type="AlphaFoldDB" id="A0A1I8A2U9"/>
<keyword evidence="2" id="KW-1185">Reference proteome</keyword>